<organism evidence="2 3">
    <name type="scientific">Clostridium disporicum</name>
    <dbReference type="NCBI Taxonomy" id="84024"/>
    <lineage>
        <taxon>Bacteria</taxon>
        <taxon>Bacillati</taxon>
        <taxon>Bacillota</taxon>
        <taxon>Clostridia</taxon>
        <taxon>Eubacteriales</taxon>
        <taxon>Clostridiaceae</taxon>
        <taxon>Clostridium</taxon>
    </lineage>
</organism>
<name>A0A174EU60_9CLOT</name>
<dbReference type="EMBL" id="CYZV01000023">
    <property type="protein sequence ID" value="CUO40059.1"/>
    <property type="molecule type" value="Genomic_DNA"/>
</dbReference>
<dbReference type="RefSeq" id="WP_055276934.1">
    <property type="nucleotide sequence ID" value="NZ_CYZV01000023.1"/>
</dbReference>
<reference evidence="2 3" key="1">
    <citation type="submission" date="2015-09" db="EMBL/GenBank/DDBJ databases">
        <authorList>
            <consortium name="Pathogen Informatics"/>
        </authorList>
    </citation>
    <scope>NUCLEOTIDE SEQUENCE [LARGE SCALE GENOMIC DNA]</scope>
    <source>
        <strain evidence="2 3">2789STDY5834855</strain>
    </source>
</reference>
<evidence type="ECO:0000313" key="2">
    <source>
        <dbReference type="EMBL" id="CUO40059.1"/>
    </source>
</evidence>
<proteinExistence type="predicted"/>
<dbReference type="PROSITE" id="PS51257">
    <property type="entry name" value="PROKAR_LIPOPROTEIN"/>
    <property type="match status" value="1"/>
</dbReference>
<evidence type="ECO:0000256" key="1">
    <source>
        <dbReference type="SAM" id="MobiDB-lite"/>
    </source>
</evidence>
<dbReference type="Proteomes" id="UP000095558">
    <property type="component" value="Unassembled WGS sequence"/>
</dbReference>
<dbReference type="AlphaFoldDB" id="A0A174EU60"/>
<sequence>MNSKKIKLLIIGAIAIFITVGVSCGIKNYKKINEERKSTSQMIDENSNSFNEKDEEEYNEYQLDDALEGFDKNNQVNSEDIVVEPGFKTSIGTGSSDEEIRYNNKLLSESKFSLKERIKAKNVAENFVQAITSFDIEKPKETVDLAVKYVADPLKEEVESLYMYLGKNETIKKCIIDEVESYEVENEYDNDYIIFNVRVGWSTVDQYEQISNDGHDSYEVKLLKINDDYKVVEYSVD</sequence>
<evidence type="ECO:0000313" key="3">
    <source>
        <dbReference type="Proteomes" id="UP000095558"/>
    </source>
</evidence>
<feature type="compositionally biased region" description="Polar residues" evidence="1">
    <location>
        <begin position="39"/>
        <end position="50"/>
    </location>
</feature>
<accession>A0A174EU60</accession>
<gene>
    <name evidence="2" type="ORF">ERS852470_02234</name>
</gene>
<protein>
    <recommendedName>
        <fullName evidence="4">Lipoprotein</fullName>
    </recommendedName>
</protein>
<evidence type="ECO:0008006" key="4">
    <source>
        <dbReference type="Google" id="ProtNLM"/>
    </source>
</evidence>
<feature type="region of interest" description="Disordered" evidence="1">
    <location>
        <begin position="36"/>
        <end position="55"/>
    </location>
</feature>